<feature type="compositionally biased region" description="Low complexity" evidence="6">
    <location>
        <begin position="296"/>
        <end position="306"/>
    </location>
</feature>
<dbReference type="InterPro" id="IPR050131">
    <property type="entry name" value="Peptidase_S8_subtilisin-like"/>
</dbReference>
<dbReference type="InterPro" id="IPR040483">
    <property type="entry name" value="PatG_dom"/>
</dbReference>
<feature type="active site" description="Charge relay system" evidence="5">
    <location>
        <position position="221"/>
    </location>
</feature>
<evidence type="ECO:0000313" key="11">
    <source>
        <dbReference type="Proteomes" id="UP001602119"/>
    </source>
</evidence>
<dbReference type="Pfam" id="PF18047">
    <property type="entry name" value="PatG_D"/>
    <property type="match status" value="1"/>
</dbReference>
<dbReference type="PROSITE" id="PS51892">
    <property type="entry name" value="SUBTILASE"/>
    <property type="match status" value="1"/>
</dbReference>
<keyword evidence="3 5" id="KW-0378">Hydrolase</keyword>
<dbReference type="InterPro" id="IPR015500">
    <property type="entry name" value="Peptidase_S8_subtilisin-rel"/>
</dbReference>
<dbReference type="PROSITE" id="PS00138">
    <property type="entry name" value="SUBTILASE_SER"/>
    <property type="match status" value="1"/>
</dbReference>
<name>A0ABW6VJL9_MICFU</name>
<dbReference type="InterPro" id="IPR040636">
    <property type="entry name" value="PatG_C"/>
</dbReference>
<evidence type="ECO:0000313" key="10">
    <source>
        <dbReference type="EMBL" id="MFF4779555.1"/>
    </source>
</evidence>
<dbReference type="EMBL" id="JBIAXI010000054">
    <property type="protein sequence ID" value="MFF4779555.1"/>
    <property type="molecule type" value="Genomic_DNA"/>
</dbReference>
<dbReference type="RefSeq" id="WP_066936518.1">
    <property type="nucleotide sequence ID" value="NZ_JBIAXI010000054.1"/>
</dbReference>
<feature type="region of interest" description="Disordered" evidence="6">
    <location>
        <begin position="296"/>
        <end position="325"/>
    </location>
</feature>
<dbReference type="InterPro" id="IPR023830">
    <property type="entry name" value="Peptidase_S8A_PatG"/>
</dbReference>
<evidence type="ECO:0000256" key="5">
    <source>
        <dbReference type="PROSITE-ProRule" id="PRU01240"/>
    </source>
</evidence>
<dbReference type="Pfam" id="PF00082">
    <property type="entry name" value="Peptidase_S8"/>
    <property type="match status" value="1"/>
</dbReference>
<evidence type="ECO:0000256" key="1">
    <source>
        <dbReference type="ARBA" id="ARBA00011073"/>
    </source>
</evidence>
<sequence>MGEVRDIPGLADLWKLTTGDDRITVAVVDGLVDETHPAFPAGKPSQVRDVWPAGAAGAKAAHGTAVASVLFGRHDGPVMGVTPACRAISVPVFVERRRTSQLELARAIELAAEAGAHIINVSGGQLADAGEAEDVLTRAVRRCREQGVLIVAAAGNDGCLCDHVPATLEGVLAVGACDDAGRPLPISNFGPGSRRQGLLAPGQDIRVAVPGGGIATMTGTSLATPIVAGVAALLTCLQLRQGGKPDPLAVGELLRETADPCEPGTGPLDSLESAACLRHLNGTLNITKAVTAVTTSSSTSSAATPAGPDSPVDAGEPAVAPSCGALPPTGAPAGCDCTTGESFIPTTAPSAPVPAPVVTPPPIPAGVVPSADEPQQAPPAAQRLVYALGTLGYDFGSEARRDSFKQLMPTVQVDGHSVPANPYDPRQMVAYLREHPSEARPLIWTLNLDLTPIYAIEPVGGYGPDVYERLTDFLERQLKAEDDAEFVDRVSIPGTLPGRTAKLFNGQYVPVVEVNLTRGLYGWSVASLAQAVMDCGVPEHNQRGHDHGTPLSDAVADFLQRIYYDLRNFGATSRDRALNYAATNAVQARETLAEALGHGMALQNIDVEKSPYGRPDSDCWDVKLRFFDPDNSKRAKRVYRFTIDVKDVLPVSIGQVRSWPEA</sequence>
<reference evidence="10 11" key="1">
    <citation type="submission" date="2024-10" db="EMBL/GenBank/DDBJ databases">
        <title>The Natural Products Discovery Center: Release of the First 8490 Sequenced Strains for Exploring Actinobacteria Biosynthetic Diversity.</title>
        <authorList>
            <person name="Kalkreuter E."/>
            <person name="Kautsar S.A."/>
            <person name="Yang D."/>
            <person name="Bader C.D."/>
            <person name="Teijaro C.N."/>
            <person name="Fluegel L."/>
            <person name="Davis C.M."/>
            <person name="Simpson J.R."/>
            <person name="Lauterbach L."/>
            <person name="Steele A.D."/>
            <person name="Gui C."/>
            <person name="Meng S."/>
            <person name="Li G."/>
            <person name="Viehrig K."/>
            <person name="Ye F."/>
            <person name="Su P."/>
            <person name="Kiefer A.F."/>
            <person name="Nichols A."/>
            <person name="Cepeda A.J."/>
            <person name="Yan W."/>
            <person name="Fan B."/>
            <person name="Jiang Y."/>
            <person name="Adhikari A."/>
            <person name="Zheng C.-J."/>
            <person name="Schuster L."/>
            <person name="Cowan T.M."/>
            <person name="Smanski M.J."/>
            <person name="Chevrette M.G."/>
            <person name="De Carvalho L.P.S."/>
            <person name="Shen B."/>
        </authorList>
    </citation>
    <scope>NUCLEOTIDE SEQUENCE [LARGE SCALE GENOMIC DNA]</scope>
    <source>
        <strain evidence="10 11">NPDC001281</strain>
    </source>
</reference>
<comment type="similarity">
    <text evidence="1 5">Belongs to the peptidase S8 family.</text>
</comment>
<dbReference type="GO" id="GO:0006508">
    <property type="term" value="P:proteolysis"/>
    <property type="evidence" value="ECO:0007669"/>
    <property type="project" value="UniProtKB-KW"/>
</dbReference>
<evidence type="ECO:0000256" key="6">
    <source>
        <dbReference type="SAM" id="MobiDB-lite"/>
    </source>
</evidence>
<feature type="domain" description="Peptidase S8/S53" evidence="7">
    <location>
        <begin position="22"/>
        <end position="235"/>
    </location>
</feature>
<feature type="active site" description="Charge relay system" evidence="5">
    <location>
        <position position="62"/>
    </location>
</feature>
<keyword evidence="4 5" id="KW-0720">Serine protease</keyword>
<keyword evidence="11" id="KW-1185">Reference proteome</keyword>
<feature type="active site" description="Charge relay system" evidence="5">
    <location>
        <position position="29"/>
    </location>
</feature>
<dbReference type="Pfam" id="PF18065">
    <property type="entry name" value="PatG_C"/>
    <property type="match status" value="1"/>
</dbReference>
<dbReference type="PRINTS" id="PR00723">
    <property type="entry name" value="SUBTILISIN"/>
</dbReference>
<dbReference type="SUPFAM" id="SSF52743">
    <property type="entry name" value="Subtilisin-like"/>
    <property type="match status" value="1"/>
</dbReference>
<dbReference type="NCBIfam" id="TIGR03895">
    <property type="entry name" value="protease_PatA"/>
    <property type="match status" value="1"/>
</dbReference>
<evidence type="ECO:0000259" key="8">
    <source>
        <dbReference type="Pfam" id="PF18047"/>
    </source>
</evidence>
<dbReference type="PANTHER" id="PTHR43806">
    <property type="entry name" value="PEPTIDASE S8"/>
    <property type="match status" value="1"/>
</dbReference>
<dbReference type="Gene3D" id="3.40.50.200">
    <property type="entry name" value="Peptidase S8/S53 domain"/>
    <property type="match status" value="1"/>
</dbReference>
<proteinExistence type="inferred from homology"/>
<evidence type="ECO:0000259" key="7">
    <source>
        <dbReference type="Pfam" id="PF00082"/>
    </source>
</evidence>
<evidence type="ECO:0000256" key="3">
    <source>
        <dbReference type="ARBA" id="ARBA00022801"/>
    </source>
</evidence>
<accession>A0ABW6VJL9</accession>
<protein>
    <submittedName>
        <fullName evidence="10">PatA/PatG family cyanobactin maturation protease</fullName>
    </submittedName>
</protein>
<dbReference type="InterPro" id="IPR000209">
    <property type="entry name" value="Peptidase_S8/S53_dom"/>
</dbReference>
<keyword evidence="2 5" id="KW-0645">Protease</keyword>
<organism evidence="10 11">
    <name type="scientific">Microtetraspora fusca</name>
    <dbReference type="NCBI Taxonomy" id="1997"/>
    <lineage>
        <taxon>Bacteria</taxon>
        <taxon>Bacillati</taxon>
        <taxon>Actinomycetota</taxon>
        <taxon>Actinomycetes</taxon>
        <taxon>Streptosporangiales</taxon>
        <taxon>Streptosporangiaceae</taxon>
        <taxon>Microtetraspora</taxon>
    </lineage>
</organism>
<dbReference type="PANTHER" id="PTHR43806:SF11">
    <property type="entry name" value="CEREVISIN-RELATED"/>
    <property type="match status" value="1"/>
</dbReference>
<evidence type="ECO:0000256" key="2">
    <source>
        <dbReference type="ARBA" id="ARBA00022670"/>
    </source>
</evidence>
<dbReference type="InterPro" id="IPR023828">
    <property type="entry name" value="Peptidase_S8_Ser-AS"/>
</dbReference>
<feature type="domain" description="PatG" evidence="8">
    <location>
        <begin position="385"/>
        <end position="495"/>
    </location>
</feature>
<dbReference type="InterPro" id="IPR036852">
    <property type="entry name" value="Peptidase_S8/S53_dom_sf"/>
</dbReference>
<comment type="caution">
    <text evidence="10">The sequence shown here is derived from an EMBL/GenBank/DDBJ whole genome shotgun (WGS) entry which is preliminary data.</text>
</comment>
<dbReference type="Proteomes" id="UP001602119">
    <property type="component" value="Unassembled WGS sequence"/>
</dbReference>
<evidence type="ECO:0000256" key="4">
    <source>
        <dbReference type="ARBA" id="ARBA00022825"/>
    </source>
</evidence>
<feature type="domain" description="PatG C-terminal" evidence="9">
    <location>
        <begin position="552"/>
        <end position="659"/>
    </location>
</feature>
<gene>
    <name evidence="10" type="ORF">ACFY05_42750</name>
</gene>
<dbReference type="GO" id="GO:0008233">
    <property type="term" value="F:peptidase activity"/>
    <property type="evidence" value="ECO:0007669"/>
    <property type="project" value="UniProtKB-KW"/>
</dbReference>
<evidence type="ECO:0000259" key="9">
    <source>
        <dbReference type="Pfam" id="PF18065"/>
    </source>
</evidence>